<dbReference type="CDD" id="cd05157">
    <property type="entry name" value="ETNK_euk"/>
    <property type="match status" value="1"/>
</dbReference>
<gene>
    <name evidence="3" type="primary">At1g74320_2</name>
    <name evidence="3" type="ORF">Zm00014a_029249</name>
</gene>
<sequence length="410" mass="46042">MAPVTGQARCPAHPPRPRPRLPQPAVAAGVAATSSSCCGYRRRLLAPLRAPMAAADPPPRGEAAPALKRSASIDRIPADARRILHRLAGDLWGGDVDPGALAVSQLRGAMTNEVFRITWPGGEAEGNGPRKVLVRIYGRGVEVFFDRADEVRTFECMSRHGQGPRLLGRFANGRVEEFINARTLSAADLRDPEMSTLIARKLREFHDLDMPGPRDVSLWQRLKRWLGEARDRCSQEESNQFQLNKLGDEISVLEKTLSGLQQSVGFCHNDLQYGNIMIYEETRQVTLIDYEYASFNPVAFDIANHFCEMAADYHTATPHVLDFTKYPDTGEQRRFVEAYLSSAGEKPTDGEVEELLGLIAKYTLASHLFWGLWGIISAHVNEHIDFEYKEYARQRLDQYWQTKPRILGPK</sequence>
<evidence type="ECO:0000256" key="2">
    <source>
        <dbReference type="SAM" id="MobiDB-lite"/>
    </source>
</evidence>
<proteinExistence type="inferred from homology"/>
<dbReference type="Proteomes" id="UP000251960">
    <property type="component" value="Chromosome 8"/>
</dbReference>
<evidence type="ECO:0000313" key="3">
    <source>
        <dbReference type="EMBL" id="PWZ08645.1"/>
    </source>
</evidence>
<dbReference type="PANTHER" id="PTHR22603:SF74">
    <property type="entry name" value="OS01G0183000 PROTEIN"/>
    <property type="match status" value="1"/>
</dbReference>
<dbReference type="Gene3D" id="3.90.1200.10">
    <property type="match status" value="1"/>
</dbReference>
<dbReference type="SUPFAM" id="SSF56112">
    <property type="entry name" value="Protein kinase-like (PK-like)"/>
    <property type="match status" value="1"/>
</dbReference>
<evidence type="ECO:0000313" key="4">
    <source>
        <dbReference type="Proteomes" id="UP000251960"/>
    </source>
</evidence>
<name>A0A3L6DJ79_MAIZE</name>
<accession>A0A3L6DJ79</accession>
<dbReference type="GO" id="GO:0016301">
    <property type="term" value="F:kinase activity"/>
    <property type="evidence" value="ECO:0007669"/>
    <property type="project" value="UniProtKB-KW"/>
</dbReference>
<comment type="caution">
    <text evidence="3">The sequence shown here is derived from an EMBL/GenBank/DDBJ whole genome shotgun (WGS) entry which is preliminary data.</text>
</comment>
<dbReference type="ExpressionAtlas" id="A0A3L6DJ79">
    <property type="expression patterns" value="baseline and differential"/>
</dbReference>
<evidence type="ECO:0000256" key="1">
    <source>
        <dbReference type="ARBA" id="ARBA00038211"/>
    </source>
</evidence>
<dbReference type="PANTHER" id="PTHR22603">
    <property type="entry name" value="CHOLINE/ETHANOALAMINE KINASE"/>
    <property type="match status" value="1"/>
</dbReference>
<dbReference type="Pfam" id="PF01633">
    <property type="entry name" value="Choline_kinase"/>
    <property type="match status" value="1"/>
</dbReference>
<dbReference type="Gene3D" id="3.30.200.20">
    <property type="entry name" value="Phosphorylase Kinase, domain 1"/>
    <property type="match status" value="1"/>
</dbReference>
<dbReference type="AlphaFoldDB" id="A0A3L6DJ79"/>
<dbReference type="EMBL" id="NCVQ01000009">
    <property type="protein sequence ID" value="PWZ08645.1"/>
    <property type="molecule type" value="Genomic_DNA"/>
</dbReference>
<feature type="region of interest" description="Disordered" evidence="2">
    <location>
        <begin position="1"/>
        <end position="27"/>
    </location>
</feature>
<organism evidence="3 4">
    <name type="scientific">Zea mays</name>
    <name type="common">Maize</name>
    <dbReference type="NCBI Taxonomy" id="4577"/>
    <lineage>
        <taxon>Eukaryota</taxon>
        <taxon>Viridiplantae</taxon>
        <taxon>Streptophyta</taxon>
        <taxon>Embryophyta</taxon>
        <taxon>Tracheophyta</taxon>
        <taxon>Spermatophyta</taxon>
        <taxon>Magnoliopsida</taxon>
        <taxon>Liliopsida</taxon>
        <taxon>Poales</taxon>
        <taxon>Poaceae</taxon>
        <taxon>PACMAD clade</taxon>
        <taxon>Panicoideae</taxon>
        <taxon>Andropogonodae</taxon>
        <taxon>Andropogoneae</taxon>
        <taxon>Tripsacinae</taxon>
        <taxon>Zea</taxon>
    </lineage>
</organism>
<comment type="similarity">
    <text evidence="1">Belongs to the choline/ethanolamine kinase family.</text>
</comment>
<keyword evidence="3" id="KW-0808">Transferase</keyword>
<dbReference type="InterPro" id="IPR011009">
    <property type="entry name" value="Kinase-like_dom_sf"/>
</dbReference>
<protein>
    <submittedName>
        <fullName evidence="3">Putative choline kinase 2</fullName>
    </submittedName>
</protein>
<keyword evidence="3" id="KW-0418">Kinase</keyword>
<reference evidence="3 4" key="1">
    <citation type="journal article" date="2018" name="Nat. Genet.">
        <title>Extensive intraspecific gene order and gene structural variations between Mo17 and other maize genomes.</title>
        <authorList>
            <person name="Sun S."/>
            <person name="Zhou Y."/>
            <person name="Chen J."/>
            <person name="Shi J."/>
            <person name="Zhao H."/>
            <person name="Zhao H."/>
            <person name="Song W."/>
            <person name="Zhang M."/>
            <person name="Cui Y."/>
            <person name="Dong X."/>
            <person name="Liu H."/>
            <person name="Ma X."/>
            <person name="Jiao Y."/>
            <person name="Wang B."/>
            <person name="Wei X."/>
            <person name="Stein J.C."/>
            <person name="Glaubitz J.C."/>
            <person name="Lu F."/>
            <person name="Yu G."/>
            <person name="Liang C."/>
            <person name="Fengler K."/>
            <person name="Li B."/>
            <person name="Rafalski A."/>
            <person name="Schnable P.S."/>
            <person name="Ware D.H."/>
            <person name="Buckler E.S."/>
            <person name="Lai J."/>
        </authorList>
    </citation>
    <scope>NUCLEOTIDE SEQUENCE [LARGE SCALE GENOMIC DNA]</scope>
    <source>
        <strain evidence="4">cv. Missouri 17</strain>
        <tissue evidence="3">Seedling</tissue>
    </source>
</reference>